<evidence type="ECO:0000313" key="1">
    <source>
        <dbReference type="EMBL" id="GGC33538.1"/>
    </source>
</evidence>
<organism evidence="1 2">
    <name type="scientific">Parapedobacter defluvii</name>
    <dbReference type="NCBI Taxonomy" id="2045106"/>
    <lineage>
        <taxon>Bacteria</taxon>
        <taxon>Pseudomonadati</taxon>
        <taxon>Bacteroidota</taxon>
        <taxon>Sphingobacteriia</taxon>
        <taxon>Sphingobacteriales</taxon>
        <taxon>Sphingobacteriaceae</taxon>
        <taxon>Parapedobacter</taxon>
    </lineage>
</organism>
<proteinExistence type="predicted"/>
<name>A0ABQ1M4I2_9SPHI</name>
<sequence>MKYEIIHLMVRVMVQTAHTNISDTVHEVETESALHLDDTPHVKVLDTEILLTRVRNPKRN</sequence>
<evidence type="ECO:0000313" key="2">
    <source>
        <dbReference type="Proteomes" id="UP000597338"/>
    </source>
</evidence>
<gene>
    <name evidence="1" type="ORF">GCM10011386_27070</name>
</gene>
<comment type="caution">
    <text evidence="1">The sequence shown here is derived from an EMBL/GenBank/DDBJ whole genome shotgun (WGS) entry which is preliminary data.</text>
</comment>
<protein>
    <submittedName>
        <fullName evidence="1">Uncharacterized protein</fullName>
    </submittedName>
</protein>
<dbReference type="EMBL" id="BMIK01000009">
    <property type="protein sequence ID" value="GGC33538.1"/>
    <property type="molecule type" value="Genomic_DNA"/>
</dbReference>
<dbReference type="RefSeq" id="WP_188751576.1">
    <property type="nucleotide sequence ID" value="NZ_BMIK01000009.1"/>
</dbReference>
<keyword evidence="2" id="KW-1185">Reference proteome</keyword>
<reference evidence="2" key="1">
    <citation type="journal article" date="2019" name="Int. J. Syst. Evol. Microbiol.">
        <title>The Global Catalogue of Microorganisms (GCM) 10K type strain sequencing project: providing services to taxonomists for standard genome sequencing and annotation.</title>
        <authorList>
            <consortium name="The Broad Institute Genomics Platform"/>
            <consortium name="The Broad Institute Genome Sequencing Center for Infectious Disease"/>
            <person name="Wu L."/>
            <person name="Ma J."/>
        </authorList>
    </citation>
    <scope>NUCLEOTIDE SEQUENCE [LARGE SCALE GENOMIC DNA]</scope>
    <source>
        <strain evidence="2">CGMCC 1.15342</strain>
    </source>
</reference>
<dbReference type="Proteomes" id="UP000597338">
    <property type="component" value="Unassembled WGS sequence"/>
</dbReference>
<accession>A0ABQ1M4I2</accession>